<sequence>KRHRSSDSTATDSADMLPSRLKEEPWLQEISSTFLQQYVQYLQSMGFILVQVRPQSPAR</sequence>
<dbReference type="AlphaFoldDB" id="A0ABD0QVJ8"/>
<name>A0ABD0QVJ8_CIRMR</name>
<accession>A0ABD0QVJ8</accession>
<comment type="caution">
    <text evidence="1">The sequence shown here is derived from an EMBL/GenBank/DDBJ whole genome shotgun (WGS) entry which is preliminary data.</text>
</comment>
<dbReference type="PANTHER" id="PTHR14918">
    <property type="entry name" value="KICSTOR COMPLEX PROTEIN SZT2"/>
    <property type="match status" value="1"/>
</dbReference>
<dbReference type="Proteomes" id="UP001529510">
    <property type="component" value="Unassembled WGS sequence"/>
</dbReference>
<dbReference type="InterPro" id="IPR033228">
    <property type="entry name" value="SZT2"/>
</dbReference>
<evidence type="ECO:0000313" key="2">
    <source>
        <dbReference type="Proteomes" id="UP001529510"/>
    </source>
</evidence>
<organism evidence="1 2">
    <name type="scientific">Cirrhinus mrigala</name>
    <name type="common">Mrigala</name>
    <dbReference type="NCBI Taxonomy" id="683832"/>
    <lineage>
        <taxon>Eukaryota</taxon>
        <taxon>Metazoa</taxon>
        <taxon>Chordata</taxon>
        <taxon>Craniata</taxon>
        <taxon>Vertebrata</taxon>
        <taxon>Euteleostomi</taxon>
        <taxon>Actinopterygii</taxon>
        <taxon>Neopterygii</taxon>
        <taxon>Teleostei</taxon>
        <taxon>Ostariophysi</taxon>
        <taxon>Cypriniformes</taxon>
        <taxon>Cyprinidae</taxon>
        <taxon>Labeoninae</taxon>
        <taxon>Labeonini</taxon>
        <taxon>Cirrhinus</taxon>
    </lineage>
</organism>
<proteinExistence type="predicted"/>
<protein>
    <submittedName>
        <fullName evidence="1">Uncharacterized protein</fullName>
    </submittedName>
</protein>
<feature type="non-terminal residue" evidence="1">
    <location>
        <position position="1"/>
    </location>
</feature>
<dbReference type="PANTHER" id="PTHR14918:SF3">
    <property type="entry name" value="KICSTOR COMPLEX PROTEIN SZT2"/>
    <property type="match status" value="1"/>
</dbReference>
<dbReference type="EMBL" id="JAMKFB020000006">
    <property type="protein sequence ID" value="KAL0190253.1"/>
    <property type="molecule type" value="Genomic_DNA"/>
</dbReference>
<gene>
    <name evidence="1" type="ORF">M9458_012951</name>
</gene>
<feature type="non-terminal residue" evidence="1">
    <location>
        <position position="59"/>
    </location>
</feature>
<keyword evidence="2" id="KW-1185">Reference proteome</keyword>
<evidence type="ECO:0000313" key="1">
    <source>
        <dbReference type="EMBL" id="KAL0190253.1"/>
    </source>
</evidence>
<reference evidence="1 2" key="1">
    <citation type="submission" date="2024-05" db="EMBL/GenBank/DDBJ databases">
        <title>Genome sequencing and assembly of Indian major carp, Cirrhinus mrigala (Hamilton, 1822).</title>
        <authorList>
            <person name="Mohindra V."/>
            <person name="Chowdhury L.M."/>
            <person name="Lal K."/>
            <person name="Jena J.K."/>
        </authorList>
    </citation>
    <scope>NUCLEOTIDE SEQUENCE [LARGE SCALE GENOMIC DNA]</scope>
    <source>
        <strain evidence="1">CM1030</strain>
        <tissue evidence="1">Blood</tissue>
    </source>
</reference>